<dbReference type="AlphaFoldDB" id="A0A9D9HNF9"/>
<gene>
    <name evidence="1" type="ORF">IAA81_03260</name>
</gene>
<reference evidence="1" key="1">
    <citation type="submission" date="2020-10" db="EMBL/GenBank/DDBJ databases">
        <authorList>
            <person name="Gilroy R."/>
        </authorList>
    </citation>
    <scope>NUCLEOTIDE SEQUENCE</scope>
    <source>
        <strain evidence="1">10532</strain>
    </source>
</reference>
<evidence type="ECO:0000313" key="1">
    <source>
        <dbReference type="EMBL" id="MBO8457229.1"/>
    </source>
</evidence>
<reference evidence="1" key="2">
    <citation type="journal article" date="2021" name="PeerJ">
        <title>Extensive microbial diversity within the chicken gut microbiome revealed by metagenomics and culture.</title>
        <authorList>
            <person name="Gilroy R."/>
            <person name="Ravi A."/>
            <person name="Getino M."/>
            <person name="Pursley I."/>
            <person name="Horton D.L."/>
            <person name="Alikhan N.F."/>
            <person name="Baker D."/>
            <person name="Gharbi K."/>
            <person name="Hall N."/>
            <person name="Watson M."/>
            <person name="Adriaenssens E.M."/>
            <person name="Foster-Nyarko E."/>
            <person name="Jarju S."/>
            <person name="Secka A."/>
            <person name="Antonio M."/>
            <person name="Oren A."/>
            <person name="Chaudhuri R.R."/>
            <person name="La Ragione R."/>
            <person name="Hildebrand F."/>
            <person name="Pallen M.J."/>
        </authorList>
    </citation>
    <scope>NUCLEOTIDE SEQUENCE</scope>
    <source>
        <strain evidence="1">10532</strain>
    </source>
</reference>
<protein>
    <submittedName>
        <fullName evidence="1">DUF2225 domain-containing protein</fullName>
    </submittedName>
</protein>
<name>A0A9D9HNF9_9SPIR</name>
<accession>A0A9D9HNF9</accession>
<proteinExistence type="predicted"/>
<dbReference type="InterPro" id="IPR018708">
    <property type="entry name" value="DUF2225"/>
</dbReference>
<organism evidence="1 2">
    <name type="scientific">Candidatus Gallitreponema excrementavium</name>
    <dbReference type="NCBI Taxonomy" id="2840840"/>
    <lineage>
        <taxon>Bacteria</taxon>
        <taxon>Pseudomonadati</taxon>
        <taxon>Spirochaetota</taxon>
        <taxon>Spirochaetia</taxon>
        <taxon>Spirochaetales</taxon>
        <taxon>Candidatus Gallitreponema</taxon>
    </lineage>
</organism>
<sequence length="289" mass="33083">MSKEQKEKAGIVTYIGKDSIHCPVCNTMFHREELVSGGGRLIAGNLTDELRRLYEPSAKYGEIFPQIYSITVCPSCLYSSMQGDFLLISESTAKVLYQTMDNRFKSVKRLFPILDFSKNRNLTEGAASYYLAMLCYDHFEKKLSPTIKQGICALRAAWLFDELHKKIPTENYDYVKKLFYQKALFLYKQAIYLEQTGKETIASVKSFGPDIDKNYGYDGALYLSGLLEFKYGQRTDEQKRIETLEADKRSIAKIFGLGKFSKSKPGPLLEIARELYDSIRTELNDAEEE</sequence>
<dbReference type="Pfam" id="PF09986">
    <property type="entry name" value="DUF2225"/>
    <property type="match status" value="1"/>
</dbReference>
<evidence type="ECO:0000313" key="2">
    <source>
        <dbReference type="Proteomes" id="UP000823638"/>
    </source>
</evidence>
<comment type="caution">
    <text evidence="1">The sequence shown here is derived from an EMBL/GenBank/DDBJ whole genome shotgun (WGS) entry which is preliminary data.</text>
</comment>
<dbReference type="Proteomes" id="UP000823638">
    <property type="component" value="Unassembled WGS sequence"/>
</dbReference>
<dbReference type="EMBL" id="JADIMM010000040">
    <property type="protein sequence ID" value="MBO8457229.1"/>
    <property type="molecule type" value="Genomic_DNA"/>
</dbReference>